<name>A0A4U5VSA4_COLLU</name>
<organism evidence="2 3">
    <name type="scientific">Collichthys lucidus</name>
    <name type="common">Big head croaker</name>
    <name type="synonym">Sciaena lucida</name>
    <dbReference type="NCBI Taxonomy" id="240159"/>
    <lineage>
        <taxon>Eukaryota</taxon>
        <taxon>Metazoa</taxon>
        <taxon>Chordata</taxon>
        <taxon>Craniata</taxon>
        <taxon>Vertebrata</taxon>
        <taxon>Euteleostomi</taxon>
        <taxon>Actinopterygii</taxon>
        <taxon>Neopterygii</taxon>
        <taxon>Teleostei</taxon>
        <taxon>Neoteleostei</taxon>
        <taxon>Acanthomorphata</taxon>
        <taxon>Eupercaria</taxon>
        <taxon>Sciaenidae</taxon>
        <taxon>Collichthys</taxon>
    </lineage>
</organism>
<accession>A0A4U5VSA4</accession>
<feature type="region of interest" description="Disordered" evidence="1">
    <location>
        <begin position="274"/>
        <end position="330"/>
    </location>
</feature>
<reference evidence="2 3" key="1">
    <citation type="submission" date="2019-01" db="EMBL/GenBank/DDBJ databases">
        <title>Genome Assembly of Collichthys lucidus.</title>
        <authorList>
            <person name="Cai M."/>
            <person name="Xiao S."/>
        </authorList>
    </citation>
    <scope>NUCLEOTIDE SEQUENCE [LARGE SCALE GENOMIC DNA]</scope>
    <source>
        <strain evidence="2">JT15FE1705JMU</strain>
        <tissue evidence="2">Muscle</tissue>
    </source>
</reference>
<evidence type="ECO:0000313" key="2">
    <source>
        <dbReference type="EMBL" id="TKS91349.1"/>
    </source>
</evidence>
<dbReference type="EMBL" id="CM014100">
    <property type="protein sequence ID" value="TKS91349.1"/>
    <property type="molecule type" value="Genomic_DNA"/>
</dbReference>
<gene>
    <name evidence="2" type="ORF">D9C73_026452</name>
</gene>
<feature type="compositionally biased region" description="Basic residues" evidence="1">
    <location>
        <begin position="303"/>
        <end position="314"/>
    </location>
</feature>
<evidence type="ECO:0000256" key="1">
    <source>
        <dbReference type="SAM" id="MobiDB-lite"/>
    </source>
</evidence>
<evidence type="ECO:0000313" key="3">
    <source>
        <dbReference type="Proteomes" id="UP000298787"/>
    </source>
</evidence>
<sequence>MWPRCVGEEAASSAVRQPTCHMADVPNNLHLFYFLSSEHVQQHQHQQQQQQQQQGVNKGGFAVNDLTRQTEERPVCSDQLYCFIPLNSSTRPKGKLCCCHGVSSNTFVSRCRASDRLVLLSRGRGRTLNTDLQAEDTLYVTTTRDRQGQRINFRTGGFKNDMINHHILSVSLKSVNLRLHTNRSRELKVVKCEDAHRIIKSQQVDASALYSARGPYLSDTCSLSSNYHSHCTGRARVKAAEEDPVPVVSRRVGCCPHGLTGRFACSTFYKSRRKKSNSEKKKDRQRLRQTKGRVTLPTVAPGSRRHKRAGIKRRAAGDVPPSVQAQSRSVHSCWRPSRFDVLHGPVSAVGADLLSPTAEDQSCRPPHMKTRPHKQ</sequence>
<proteinExistence type="predicted"/>
<keyword evidence="3" id="KW-1185">Reference proteome</keyword>
<feature type="region of interest" description="Disordered" evidence="1">
    <location>
        <begin position="356"/>
        <end position="375"/>
    </location>
</feature>
<dbReference type="AlphaFoldDB" id="A0A4U5VSA4"/>
<dbReference type="Proteomes" id="UP000298787">
    <property type="component" value="Chromosome 23"/>
</dbReference>
<protein>
    <submittedName>
        <fullName evidence="2">Uncharacterized protein</fullName>
    </submittedName>
</protein>
<feature type="compositionally biased region" description="Basic residues" evidence="1">
    <location>
        <begin position="366"/>
        <end position="375"/>
    </location>
</feature>